<dbReference type="InterPro" id="IPR006566">
    <property type="entry name" value="FBD"/>
</dbReference>
<evidence type="ECO:0000259" key="1">
    <source>
        <dbReference type="PROSITE" id="PS50181"/>
    </source>
</evidence>
<organism evidence="2 3">
    <name type="scientific">Quillaja saponaria</name>
    <name type="common">Soap bark tree</name>
    <dbReference type="NCBI Taxonomy" id="32244"/>
    <lineage>
        <taxon>Eukaryota</taxon>
        <taxon>Viridiplantae</taxon>
        <taxon>Streptophyta</taxon>
        <taxon>Embryophyta</taxon>
        <taxon>Tracheophyta</taxon>
        <taxon>Spermatophyta</taxon>
        <taxon>Magnoliopsida</taxon>
        <taxon>eudicotyledons</taxon>
        <taxon>Gunneridae</taxon>
        <taxon>Pentapetalae</taxon>
        <taxon>rosids</taxon>
        <taxon>fabids</taxon>
        <taxon>Fabales</taxon>
        <taxon>Quillajaceae</taxon>
        <taxon>Quillaja</taxon>
    </lineage>
</organism>
<dbReference type="InterPro" id="IPR050232">
    <property type="entry name" value="FBL13/AtMIF1-like"/>
</dbReference>
<dbReference type="AlphaFoldDB" id="A0AAD7KUJ9"/>
<dbReference type="Gene3D" id="1.20.1280.50">
    <property type="match status" value="1"/>
</dbReference>
<dbReference type="EMBL" id="JARAOO010000013">
    <property type="protein sequence ID" value="KAJ7946263.1"/>
    <property type="molecule type" value="Genomic_DNA"/>
</dbReference>
<dbReference type="Proteomes" id="UP001163823">
    <property type="component" value="Chromosome 13"/>
</dbReference>
<dbReference type="Pfam" id="PF00646">
    <property type="entry name" value="F-box"/>
    <property type="match status" value="1"/>
</dbReference>
<comment type="caution">
    <text evidence="2">The sequence shown here is derived from an EMBL/GenBank/DDBJ whole genome shotgun (WGS) entry which is preliminary data.</text>
</comment>
<dbReference type="PANTHER" id="PTHR31900:SF30">
    <property type="entry name" value="SUPERFAMILY PROTEIN, PUTATIVE-RELATED"/>
    <property type="match status" value="1"/>
</dbReference>
<dbReference type="KEGG" id="qsa:O6P43_031223"/>
<dbReference type="InterPro" id="IPR036047">
    <property type="entry name" value="F-box-like_dom_sf"/>
</dbReference>
<name>A0AAD7KUJ9_QUISA</name>
<sequence length="405" mass="46578">MDGRLSTYNLKRQKLHDEENKNESADRIGNFPDEILQHILTLLPTRDAVRTSVLLKRWQYLWMSVTNIDISETDLPNMNEMRSLFLNFVERVLVLRESSDLRNFSLTCDVLTDVSQVSSWIYAAVRHHVRSMFLQLRFPALEKLSLDECGWWNVNAVNIAAPMLQTLTISEDAINHDNCRFFIVRKNLKYFYYVGQLKNDYYIYNSFSLAYAFIGLHGILNESGRLREVAYRADRLLRGLRYVKILLLTSYAFDVLKDVKELYASLPILYNLTCLKFGVGKAIDFGCGAVAKMLQNIPNLVSLIFTSGICLSTHHEEENWILNPVPSCFAAHLKSITINKFRGRKGELHVVKSLLENAGVLEKMVLLCHHNFSGGSAREMDVLRLLKMPPRASMCCSIIFPHFLR</sequence>
<dbReference type="SUPFAM" id="SSF81383">
    <property type="entry name" value="F-box domain"/>
    <property type="match status" value="1"/>
</dbReference>
<proteinExistence type="predicted"/>
<dbReference type="Pfam" id="PF08387">
    <property type="entry name" value="FBD"/>
    <property type="match status" value="1"/>
</dbReference>
<dbReference type="InterPro" id="IPR053781">
    <property type="entry name" value="F-box_AtFBL13-like"/>
</dbReference>
<protein>
    <submittedName>
        <fullName evidence="2">F-box/FBD/LRR-repeat protein family</fullName>
    </submittedName>
</protein>
<gene>
    <name evidence="2" type="ORF">O6P43_031223</name>
</gene>
<dbReference type="SMART" id="SM00579">
    <property type="entry name" value="FBD"/>
    <property type="match status" value="1"/>
</dbReference>
<dbReference type="PANTHER" id="PTHR31900">
    <property type="entry name" value="F-BOX/RNI SUPERFAMILY PROTEIN-RELATED"/>
    <property type="match status" value="1"/>
</dbReference>
<dbReference type="PROSITE" id="PS50181">
    <property type="entry name" value="FBOX"/>
    <property type="match status" value="1"/>
</dbReference>
<evidence type="ECO:0000313" key="2">
    <source>
        <dbReference type="EMBL" id="KAJ7946263.1"/>
    </source>
</evidence>
<accession>A0AAD7KUJ9</accession>
<evidence type="ECO:0000313" key="3">
    <source>
        <dbReference type="Proteomes" id="UP001163823"/>
    </source>
</evidence>
<dbReference type="InterPro" id="IPR001810">
    <property type="entry name" value="F-box_dom"/>
</dbReference>
<reference evidence="2" key="1">
    <citation type="journal article" date="2023" name="Science">
        <title>Elucidation of the pathway for biosynthesis of saponin adjuvants from the soapbark tree.</title>
        <authorList>
            <person name="Reed J."/>
            <person name="Orme A."/>
            <person name="El-Demerdash A."/>
            <person name="Owen C."/>
            <person name="Martin L.B.B."/>
            <person name="Misra R.C."/>
            <person name="Kikuchi S."/>
            <person name="Rejzek M."/>
            <person name="Martin A.C."/>
            <person name="Harkess A."/>
            <person name="Leebens-Mack J."/>
            <person name="Louveau T."/>
            <person name="Stephenson M.J."/>
            <person name="Osbourn A."/>
        </authorList>
    </citation>
    <scope>NUCLEOTIDE SEQUENCE</scope>
    <source>
        <strain evidence="2">S10</strain>
    </source>
</reference>
<keyword evidence="3" id="KW-1185">Reference proteome</keyword>
<dbReference type="CDD" id="cd22160">
    <property type="entry name" value="F-box_AtFBL13-like"/>
    <property type="match status" value="1"/>
</dbReference>
<feature type="domain" description="F-box" evidence="1">
    <location>
        <begin position="25"/>
        <end position="61"/>
    </location>
</feature>